<sequence length="76" mass="8525">MDRQGMDPQQMNRRTFVSAAVGLAGGVRLSRFANAWDTSHSSPEIDTFIRDRMDTYNIAGVSACLVKNDRMVWSNT</sequence>
<protein>
    <submittedName>
        <fullName evidence="1">Uncharacterized protein</fullName>
    </submittedName>
</protein>
<dbReference type="AlphaFoldDB" id="A0A382GSE9"/>
<proteinExistence type="predicted"/>
<evidence type="ECO:0000313" key="1">
    <source>
        <dbReference type="EMBL" id="SVB77765.1"/>
    </source>
</evidence>
<gene>
    <name evidence="1" type="ORF">METZ01_LOCUS230619</name>
</gene>
<name>A0A382GSE9_9ZZZZ</name>
<feature type="non-terminal residue" evidence="1">
    <location>
        <position position="76"/>
    </location>
</feature>
<reference evidence="1" key="1">
    <citation type="submission" date="2018-05" db="EMBL/GenBank/DDBJ databases">
        <authorList>
            <person name="Lanie J.A."/>
            <person name="Ng W.-L."/>
            <person name="Kazmierczak K.M."/>
            <person name="Andrzejewski T.M."/>
            <person name="Davidsen T.M."/>
            <person name="Wayne K.J."/>
            <person name="Tettelin H."/>
            <person name="Glass J.I."/>
            <person name="Rusch D."/>
            <person name="Podicherti R."/>
            <person name="Tsui H.-C.T."/>
            <person name="Winkler M.E."/>
        </authorList>
    </citation>
    <scope>NUCLEOTIDE SEQUENCE</scope>
</reference>
<dbReference type="EMBL" id="UINC01057033">
    <property type="protein sequence ID" value="SVB77765.1"/>
    <property type="molecule type" value="Genomic_DNA"/>
</dbReference>
<organism evidence="1">
    <name type="scientific">marine metagenome</name>
    <dbReference type="NCBI Taxonomy" id="408172"/>
    <lineage>
        <taxon>unclassified sequences</taxon>
        <taxon>metagenomes</taxon>
        <taxon>ecological metagenomes</taxon>
    </lineage>
</organism>
<accession>A0A382GSE9</accession>